<reference evidence="2 3" key="1">
    <citation type="journal article" date="2008" name="Nature">
        <title>The genome of the model beetle and pest Tribolium castaneum.</title>
        <authorList>
            <consortium name="Tribolium Genome Sequencing Consortium"/>
            <person name="Richards S."/>
            <person name="Gibbs R.A."/>
            <person name="Weinstock G.M."/>
            <person name="Brown S.J."/>
            <person name="Denell R."/>
            <person name="Beeman R.W."/>
            <person name="Gibbs R."/>
            <person name="Beeman R.W."/>
            <person name="Brown S.J."/>
            <person name="Bucher G."/>
            <person name="Friedrich M."/>
            <person name="Grimmelikhuijzen C.J."/>
            <person name="Klingler M."/>
            <person name="Lorenzen M."/>
            <person name="Richards S."/>
            <person name="Roth S."/>
            <person name="Schroder R."/>
            <person name="Tautz D."/>
            <person name="Zdobnov E.M."/>
            <person name="Muzny D."/>
            <person name="Gibbs R.A."/>
            <person name="Weinstock G.M."/>
            <person name="Attaway T."/>
            <person name="Bell S."/>
            <person name="Buhay C.J."/>
            <person name="Chandrabose M.N."/>
            <person name="Chavez D."/>
            <person name="Clerk-Blankenburg K.P."/>
            <person name="Cree A."/>
            <person name="Dao M."/>
            <person name="Davis C."/>
            <person name="Chacko J."/>
            <person name="Dinh H."/>
            <person name="Dugan-Rocha S."/>
            <person name="Fowler G."/>
            <person name="Garner T.T."/>
            <person name="Garnes J."/>
            <person name="Gnirke A."/>
            <person name="Hawes A."/>
            <person name="Hernandez J."/>
            <person name="Hines S."/>
            <person name="Holder M."/>
            <person name="Hume J."/>
            <person name="Jhangiani S.N."/>
            <person name="Joshi V."/>
            <person name="Khan Z.M."/>
            <person name="Jackson L."/>
            <person name="Kovar C."/>
            <person name="Kowis A."/>
            <person name="Lee S."/>
            <person name="Lewis L.R."/>
            <person name="Margolis J."/>
            <person name="Morgan M."/>
            <person name="Nazareth L.V."/>
            <person name="Nguyen N."/>
            <person name="Okwuonu G."/>
            <person name="Parker D."/>
            <person name="Richards S."/>
            <person name="Ruiz S.J."/>
            <person name="Santibanez J."/>
            <person name="Savard J."/>
            <person name="Scherer S.E."/>
            <person name="Schneider B."/>
            <person name="Sodergren E."/>
            <person name="Tautz D."/>
            <person name="Vattahil S."/>
            <person name="Villasana D."/>
            <person name="White C.S."/>
            <person name="Wright R."/>
            <person name="Park Y."/>
            <person name="Beeman R.W."/>
            <person name="Lord J."/>
            <person name="Oppert B."/>
            <person name="Lorenzen M."/>
            <person name="Brown S."/>
            <person name="Wang L."/>
            <person name="Savard J."/>
            <person name="Tautz D."/>
            <person name="Richards S."/>
            <person name="Weinstock G."/>
            <person name="Gibbs R.A."/>
            <person name="Liu Y."/>
            <person name="Worley K."/>
            <person name="Weinstock G."/>
            <person name="Elsik C.G."/>
            <person name="Reese J.T."/>
            <person name="Elhaik E."/>
            <person name="Landan G."/>
            <person name="Graur D."/>
            <person name="Arensburger P."/>
            <person name="Atkinson P."/>
            <person name="Beeman R.W."/>
            <person name="Beidler J."/>
            <person name="Brown S.J."/>
            <person name="Demuth J.P."/>
            <person name="Drury D.W."/>
            <person name="Du Y.Z."/>
            <person name="Fujiwara H."/>
            <person name="Lorenzen M."/>
            <person name="Maselli V."/>
            <person name="Osanai M."/>
            <person name="Park Y."/>
            <person name="Robertson H.M."/>
            <person name="Tu Z."/>
            <person name="Wang J.J."/>
            <person name="Wang S."/>
            <person name="Richards S."/>
            <person name="Song H."/>
            <person name="Zhang L."/>
            <person name="Sodergren E."/>
            <person name="Werner D."/>
            <person name="Stanke M."/>
            <person name="Morgenstern B."/>
            <person name="Solovyev V."/>
            <person name="Kosarev P."/>
            <person name="Brown G."/>
            <person name="Chen H.C."/>
            <person name="Ermolaeva O."/>
            <person name="Hlavina W."/>
            <person name="Kapustin Y."/>
            <person name="Kiryutin B."/>
            <person name="Kitts P."/>
            <person name="Maglott D."/>
            <person name="Pruitt K."/>
            <person name="Sapojnikov V."/>
            <person name="Souvorov A."/>
            <person name="Mackey A.J."/>
            <person name="Waterhouse R.M."/>
            <person name="Wyder S."/>
            <person name="Zdobnov E.M."/>
            <person name="Zdobnov E.M."/>
            <person name="Wyder S."/>
            <person name="Kriventseva E.V."/>
            <person name="Kadowaki T."/>
            <person name="Bork P."/>
            <person name="Aranda M."/>
            <person name="Bao R."/>
            <person name="Beermann A."/>
            <person name="Berns N."/>
            <person name="Bolognesi R."/>
            <person name="Bonneton F."/>
            <person name="Bopp D."/>
            <person name="Brown S.J."/>
            <person name="Bucher G."/>
            <person name="Butts T."/>
            <person name="Chaumot A."/>
            <person name="Denell R.E."/>
            <person name="Ferrier D.E."/>
            <person name="Friedrich M."/>
            <person name="Gordon C.M."/>
            <person name="Jindra M."/>
            <person name="Klingler M."/>
            <person name="Lan Q."/>
            <person name="Lattorff H.M."/>
            <person name="Laudet V."/>
            <person name="von Levetsow C."/>
            <person name="Liu Z."/>
            <person name="Lutz R."/>
            <person name="Lynch J.A."/>
            <person name="da Fonseca R.N."/>
            <person name="Posnien N."/>
            <person name="Reuter R."/>
            <person name="Roth S."/>
            <person name="Savard J."/>
            <person name="Schinko J.B."/>
            <person name="Schmitt C."/>
            <person name="Schoppmeier M."/>
            <person name="Schroder R."/>
            <person name="Shippy T.D."/>
            <person name="Simonnet F."/>
            <person name="Marques-Souza H."/>
            <person name="Tautz D."/>
            <person name="Tomoyasu Y."/>
            <person name="Trauner J."/>
            <person name="Van der Zee M."/>
            <person name="Vervoort M."/>
            <person name="Wittkopp N."/>
            <person name="Wimmer E.A."/>
            <person name="Yang X."/>
            <person name="Jones A.K."/>
            <person name="Sattelle D.B."/>
            <person name="Ebert P.R."/>
            <person name="Nelson D."/>
            <person name="Scott J.G."/>
            <person name="Beeman R.W."/>
            <person name="Muthukrishnan S."/>
            <person name="Kramer K.J."/>
            <person name="Arakane Y."/>
            <person name="Beeman R.W."/>
            <person name="Zhu Q."/>
            <person name="Hogenkamp D."/>
            <person name="Dixit R."/>
            <person name="Oppert B."/>
            <person name="Jiang H."/>
            <person name="Zou Z."/>
            <person name="Marshall J."/>
            <person name="Elpidina E."/>
            <person name="Vinokurov K."/>
            <person name="Oppert C."/>
            <person name="Zou Z."/>
            <person name="Evans J."/>
            <person name="Lu Z."/>
            <person name="Zhao P."/>
            <person name="Sumathipala N."/>
            <person name="Altincicek B."/>
            <person name="Vilcinskas A."/>
            <person name="Williams M."/>
            <person name="Hultmark D."/>
            <person name="Hetru C."/>
            <person name="Jiang H."/>
            <person name="Grimmelikhuijzen C.J."/>
            <person name="Hauser F."/>
            <person name="Cazzamali G."/>
            <person name="Williamson M."/>
            <person name="Park Y."/>
            <person name="Li B."/>
            <person name="Tanaka Y."/>
            <person name="Predel R."/>
            <person name="Neupert S."/>
            <person name="Schachtner J."/>
            <person name="Verleyen P."/>
            <person name="Raible F."/>
            <person name="Bork P."/>
            <person name="Friedrich M."/>
            <person name="Walden K.K."/>
            <person name="Robertson H.M."/>
            <person name="Angeli S."/>
            <person name="Foret S."/>
            <person name="Bucher G."/>
            <person name="Schuetz S."/>
            <person name="Maleszka R."/>
            <person name="Wimmer E.A."/>
            <person name="Beeman R.W."/>
            <person name="Lorenzen M."/>
            <person name="Tomoyasu Y."/>
            <person name="Miller S.C."/>
            <person name="Grossmann D."/>
            <person name="Bucher G."/>
        </authorList>
    </citation>
    <scope>NUCLEOTIDE SEQUENCE [LARGE SCALE GENOMIC DNA]</scope>
    <source>
        <strain evidence="2 3">Georgia GA2</strain>
    </source>
</reference>
<gene>
    <name evidence="2" type="primary">AUGUSTUS-3.0.2_32475</name>
    <name evidence="2" type="ORF">TcasGA2_TC032475</name>
</gene>
<dbReference type="EMBL" id="KQ971321">
    <property type="protein sequence ID" value="KYB28781.1"/>
    <property type="molecule type" value="Genomic_DNA"/>
</dbReference>
<dbReference type="Pfam" id="PF00443">
    <property type="entry name" value="UCH"/>
    <property type="match status" value="1"/>
</dbReference>
<dbReference type="STRING" id="7070.A0A139WLS6"/>
<dbReference type="InterPro" id="IPR038765">
    <property type="entry name" value="Papain-like_cys_pep_sf"/>
</dbReference>
<dbReference type="GO" id="GO:0016579">
    <property type="term" value="P:protein deubiquitination"/>
    <property type="evidence" value="ECO:0007669"/>
    <property type="project" value="InterPro"/>
</dbReference>
<name>A0A139WLS6_TRICA</name>
<dbReference type="AlphaFoldDB" id="A0A139WLS6"/>
<reference evidence="2 3" key="2">
    <citation type="journal article" date="2010" name="Nucleic Acids Res.">
        <title>BeetleBase in 2010: revisions to provide comprehensive genomic information for Tribolium castaneum.</title>
        <authorList>
            <person name="Kim H.S."/>
            <person name="Murphy T."/>
            <person name="Xia J."/>
            <person name="Caragea D."/>
            <person name="Park Y."/>
            <person name="Beeman R.W."/>
            <person name="Lorenzen M.D."/>
            <person name="Butcher S."/>
            <person name="Manak J.R."/>
            <person name="Brown S.J."/>
        </authorList>
    </citation>
    <scope>GENOME REANNOTATION</scope>
    <source>
        <strain evidence="2 3">Georgia GA2</strain>
    </source>
</reference>
<dbReference type="Gene3D" id="3.90.70.10">
    <property type="entry name" value="Cysteine proteinases"/>
    <property type="match status" value="1"/>
</dbReference>
<proteinExistence type="predicted"/>
<organism evidence="2 3">
    <name type="scientific">Tribolium castaneum</name>
    <name type="common">Red flour beetle</name>
    <dbReference type="NCBI Taxonomy" id="7070"/>
    <lineage>
        <taxon>Eukaryota</taxon>
        <taxon>Metazoa</taxon>
        <taxon>Ecdysozoa</taxon>
        <taxon>Arthropoda</taxon>
        <taxon>Hexapoda</taxon>
        <taxon>Insecta</taxon>
        <taxon>Pterygota</taxon>
        <taxon>Neoptera</taxon>
        <taxon>Endopterygota</taxon>
        <taxon>Coleoptera</taxon>
        <taxon>Polyphaga</taxon>
        <taxon>Cucujiformia</taxon>
        <taxon>Tenebrionidae</taxon>
        <taxon>Tenebrionidae incertae sedis</taxon>
        <taxon>Tribolium</taxon>
    </lineage>
</organism>
<sequence>MNLQRCHFGNKKVKTVREALEALVTKNQLEGVTNEKTNEEVEAWQQVTLEELPVILILHLKCFDFKLDGCTKIVKALEFPIDLKIDSKLLSSKPMSPKRNSIKGWFRPFENPIAP</sequence>
<feature type="domain" description="Peptidase C19 ubiquitin carboxyl-terminal hydrolase" evidence="1">
    <location>
        <begin position="28"/>
        <end position="90"/>
    </location>
</feature>
<protein>
    <submittedName>
        <fullName evidence="2">Ubiquitin carboxyl-terminal hydrolase 10-like Protein</fullName>
    </submittedName>
</protein>
<dbReference type="Proteomes" id="UP000007266">
    <property type="component" value="Linkage group 3"/>
</dbReference>
<evidence type="ECO:0000313" key="3">
    <source>
        <dbReference type="Proteomes" id="UP000007266"/>
    </source>
</evidence>
<evidence type="ECO:0000259" key="1">
    <source>
        <dbReference type="Pfam" id="PF00443"/>
    </source>
</evidence>
<keyword evidence="3" id="KW-1185">Reference proteome</keyword>
<dbReference type="InterPro" id="IPR001394">
    <property type="entry name" value="Peptidase_C19_UCH"/>
</dbReference>
<evidence type="ECO:0000313" key="2">
    <source>
        <dbReference type="EMBL" id="KYB28781.1"/>
    </source>
</evidence>
<dbReference type="InParanoid" id="A0A139WLS6"/>
<dbReference type="SUPFAM" id="SSF54001">
    <property type="entry name" value="Cysteine proteinases"/>
    <property type="match status" value="1"/>
</dbReference>
<keyword evidence="2" id="KW-0378">Hydrolase</keyword>
<accession>A0A139WLS6</accession>
<dbReference type="GO" id="GO:0004843">
    <property type="term" value="F:cysteine-type deubiquitinase activity"/>
    <property type="evidence" value="ECO:0007669"/>
    <property type="project" value="InterPro"/>
</dbReference>